<reference evidence="4" key="1">
    <citation type="journal article" date="2014" name="Int. J. Syst. Evol. Microbiol.">
        <title>Complete genome of a new Firmicutes species belonging to the dominant human colonic microbiota ('Ruminococcus bicirculans') reveals two chromosomes and a selective capacity to utilize plant glucans.</title>
        <authorList>
            <consortium name="NISC Comparative Sequencing Program"/>
            <person name="Wegmann U."/>
            <person name="Louis P."/>
            <person name="Goesmann A."/>
            <person name="Henrissat B."/>
            <person name="Duncan S.H."/>
            <person name="Flint H.J."/>
        </authorList>
    </citation>
    <scope>NUCLEOTIDE SEQUENCE</scope>
    <source>
        <strain evidence="4">NBRC 107715</strain>
    </source>
</reference>
<keyword evidence="6" id="KW-1185">Reference proteome</keyword>
<dbReference type="InterPro" id="IPR000014">
    <property type="entry name" value="PAS"/>
</dbReference>
<evidence type="ECO:0000313" key="6">
    <source>
        <dbReference type="Proteomes" id="UP001156856"/>
    </source>
</evidence>
<dbReference type="RefSeq" id="WP_238178683.1">
    <property type="nucleotide sequence ID" value="NZ_BJZU01000106.1"/>
</dbReference>
<evidence type="ECO:0000313" key="3">
    <source>
        <dbReference type="EMBL" id="GEP06569.1"/>
    </source>
</evidence>
<organism evidence="3 5">
    <name type="scientific">Methylobacterium oxalidis</name>
    <dbReference type="NCBI Taxonomy" id="944322"/>
    <lineage>
        <taxon>Bacteria</taxon>
        <taxon>Pseudomonadati</taxon>
        <taxon>Pseudomonadota</taxon>
        <taxon>Alphaproteobacteria</taxon>
        <taxon>Hyphomicrobiales</taxon>
        <taxon>Methylobacteriaceae</taxon>
        <taxon>Methylobacterium</taxon>
    </lineage>
</organism>
<evidence type="ECO:0000313" key="4">
    <source>
        <dbReference type="EMBL" id="GLS67259.1"/>
    </source>
</evidence>
<reference evidence="4" key="4">
    <citation type="submission" date="2023-01" db="EMBL/GenBank/DDBJ databases">
        <title>Draft genome sequence of Methylobacterium oxalidis strain NBRC 107715.</title>
        <authorList>
            <person name="Sun Q."/>
            <person name="Mori K."/>
        </authorList>
    </citation>
    <scope>NUCLEOTIDE SEQUENCE</scope>
    <source>
        <strain evidence="4">NBRC 107715</strain>
    </source>
</reference>
<dbReference type="EMBL" id="BSPK01000111">
    <property type="protein sequence ID" value="GLS67259.1"/>
    <property type="molecule type" value="Genomic_DNA"/>
</dbReference>
<reference evidence="6" key="2">
    <citation type="journal article" date="2019" name="Int. J. Syst. Evol. Microbiol.">
        <title>The Global Catalogue of Microorganisms (GCM) 10K type strain sequencing project: providing services to taxonomists for standard genome sequencing and annotation.</title>
        <authorList>
            <consortium name="The Broad Institute Genomics Platform"/>
            <consortium name="The Broad Institute Genome Sequencing Center for Infectious Disease"/>
            <person name="Wu L."/>
            <person name="Ma J."/>
        </authorList>
    </citation>
    <scope>NUCLEOTIDE SEQUENCE [LARGE SCALE GENOMIC DNA]</scope>
    <source>
        <strain evidence="6">NBRC 107715</strain>
    </source>
</reference>
<feature type="region of interest" description="Disordered" evidence="1">
    <location>
        <begin position="145"/>
        <end position="173"/>
    </location>
</feature>
<reference evidence="3 5" key="3">
    <citation type="submission" date="2019-07" db="EMBL/GenBank/DDBJ databases">
        <title>Whole genome shotgun sequence of Methylobacterium oxalidis NBRC 107715.</title>
        <authorList>
            <person name="Hosoyama A."/>
            <person name="Uohara A."/>
            <person name="Ohji S."/>
            <person name="Ichikawa N."/>
        </authorList>
    </citation>
    <scope>NUCLEOTIDE SEQUENCE [LARGE SCALE GENOMIC DNA]</scope>
    <source>
        <strain evidence="3 5">NBRC 107715</strain>
    </source>
</reference>
<dbReference type="InterPro" id="IPR035965">
    <property type="entry name" value="PAS-like_dom_sf"/>
</dbReference>
<dbReference type="Gene3D" id="3.30.450.20">
    <property type="entry name" value="PAS domain"/>
    <property type="match status" value="1"/>
</dbReference>
<dbReference type="AlphaFoldDB" id="A0A512J9M1"/>
<evidence type="ECO:0000259" key="2">
    <source>
        <dbReference type="PROSITE" id="PS50112"/>
    </source>
</evidence>
<comment type="caution">
    <text evidence="3">The sequence shown here is derived from an EMBL/GenBank/DDBJ whole genome shotgun (WGS) entry which is preliminary data.</text>
</comment>
<sequence>MYSDDFDYDFDAPDSDWNYEPSRAELFREIDAAVYTTDPDGRLTYYNEAAAALWGRRPVLGLDRWCGSWRIYDTDGTPLPHDRCPMAVTLQEGHEVRGAQAVLERPDGTRVAFMPYPTLLRDEIGTVVGGANILLEVRRPPQLQLAREERQPRERERERPIGRGRARLDRLSPASLDRTRGRVALATGCDRSLA</sequence>
<dbReference type="Proteomes" id="UP001156856">
    <property type="component" value="Unassembled WGS sequence"/>
</dbReference>
<proteinExistence type="predicted"/>
<gene>
    <name evidence="4" type="ORF">GCM10007888_56420</name>
    <name evidence="3" type="ORF">MOX02_46070</name>
</gene>
<accession>A0A512J9M1</accession>
<feature type="domain" description="PAS" evidence="2">
    <location>
        <begin position="19"/>
        <end position="55"/>
    </location>
</feature>
<protein>
    <recommendedName>
        <fullName evidence="2">PAS domain-containing protein</fullName>
    </recommendedName>
</protein>
<dbReference type="PROSITE" id="PS50112">
    <property type="entry name" value="PAS"/>
    <property type="match status" value="1"/>
</dbReference>
<feature type="compositionally biased region" description="Basic and acidic residues" evidence="1">
    <location>
        <begin position="146"/>
        <end position="170"/>
    </location>
</feature>
<evidence type="ECO:0000313" key="5">
    <source>
        <dbReference type="Proteomes" id="UP000321960"/>
    </source>
</evidence>
<evidence type="ECO:0000256" key="1">
    <source>
        <dbReference type="SAM" id="MobiDB-lite"/>
    </source>
</evidence>
<name>A0A512J9M1_9HYPH</name>
<dbReference type="SUPFAM" id="SSF55785">
    <property type="entry name" value="PYP-like sensor domain (PAS domain)"/>
    <property type="match status" value="1"/>
</dbReference>
<dbReference type="Proteomes" id="UP000321960">
    <property type="component" value="Unassembled WGS sequence"/>
</dbReference>
<dbReference type="EMBL" id="BJZU01000106">
    <property type="protein sequence ID" value="GEP06569.1"/>
    <property type="molecule type" value="Genomic_DNA"/>
</dbReference>